<evidence type="ECO:0000256" key="1">
    <source>
        <dbReference type="ARBA" id="ARBA00010515"/>
    </source>
</evidence>
<dbReference type="InterPro" id="IPR033140">
    <property type="entry name" value="Lipase_GDXG_put_SER_AS"/>
</dbReference>
<evidence type="ECO:0000313" key="7">
    <source>
        <dbReference type="EMBL" id="POM66279.1"/>
    </source>
</evidence>
<name>A0A2P4XLA7_9STRA</name>
<keyword evidence="5" id="KW-0812">Transmembrane</keyword>
<dbReference type="EMBL" id="NCKW01009671">
    <property type="protein sequence ID" value="POM66279.1"/>
    <property type="molecule type" value="Genomic_DNA"/>
</dbReference>
<evidence type="ECO:0000256" key="4">
    <source>
        <dbReference type="SAM" id="MobiDB-lite"/>
    </source>
</evidence>
<accession>A0A2P4XLA7</accession>
<dbReference type="Pfam" id="PF07859">
    <property type="entry name" value="Abhydrolase_3"/>
    <property type="match status" value="1"/>
</dbReference>
<feature type="non-terminal residue" evidence="7">
    <location>
        <position position="608"/>
    </location>
</feature>
<feature type="active site" evidence="3">
    <location>
        <position position="259"/>
    </location>
</feature>
<dbReference type="PANTHER" id="PTHR48081">
    <property type="entry name" value="AB HYDROLASE SUPERFAMILY PROTEIN C4A8.06C"/>
    <property type="match status" value="1"/>
</dbReference>
<evidence type="ECO:0000256" key="5">
    <source>
        <dbReference type="SAM" id="Phobius"/>
    </source>
</evidence>
<comment type="caution">
    <text evidence="7">The sequence shown here is derived from an EMBL/GenBank/DDBJ whole genome shotgun (WGS) entry which is preliminary data.</text>
</comment>
<organism evidence="7 8">
    <name type="scientific">Phytophthora palmivora</name>
    <dbReference type="NCBI Taxonomy" id="4796"/>
    <lineage>
        <taxon>Eukaryota</taxon>
        <taxon>Sar</taxon>
        <taxon>Stramenopiles</taxon>
        <taxon>Oomycota</taxon>
        <taxon>Peronosporomycetes</taxon>
        <taxon>Peronosporales</taxon>
        <taxon>Peronosporaceae</taxon>
        <taxon>Phytophthora</taxon>
    </lineage>
</organism>
<evidence type="ECO:0000256" key="3">
    <source>
        <dbReference type="PROSITE-ProRule" id="PRU10038"/>
    </source>
</evidence>
<dbReference type="InterPro" id="IPR050300">
    <property type="entry name" value="GDXG_lipolytic_enzyme"/>
</dbReference>
<keyword evidence="2" id="KW-0378">Hydrolase</keyword>
<evidence type="ECO:0000256" key="2">
    <source>
        <dbReference type="ARBA" id="ARBA00022801"/>
    </source>
</evidence>
<gene>
    <name evidence="7" type="ORF">PHPALM_17888</name>
</gene>
<feature type="compositionally biased region" description="Acidic residues" evidence="4">
    <location>
        <begin position="448"/>
        <end position="473"/>
    </location>
</feature>
<dbReference type="Gene3D" id="3.40.50.1820">
    <property type="entry name" value="alpha/beta hydrolase"/>
    <property type="match status" value="1"/>
</dbReference>
<evidence type="ECO:0000259" key="6">
    <source>
        <dbReference type="Pfam" id="PF07859"/>
    </source>
</evidence>
<evidence type="ECO:0000313" key="8">
    <source>
        <dbReference type="Proteomes" id="UP000237271"/>
    </source>
</evidence>
<protein>
    <recommendedName>
        <fullName evidence="6">Alpha/beta hydrolase fold-3 domain-containing protein</fullName>
    </recommendedName>
</protein>
<dbReference type="PROSITE" id="PS01174">
    <property type="entry name" value="LIPASE_GDXG_SER"/>
    <property type="match status" value="1"/>
</dbReference>
<dbReference type="AlphaFoldDB" id="A0A2P4XLA7"/>
<dbReference type="GO" id="GO:0016787">
    <property type="term" value="F:hydrolase activity"/>
    <property type="evidence" value="ECO:0007669"/>
    <property type="project" value="UniProtKB-KW"/>
</dbReference>
<dbReference type="InterPro" id="IPR029058">
    <property type="entry name" value="AB_hydrolase_fold"/>
</dbReference>
<feature type="region of interest" description="Disordered" evidence="4">
    <location>
        <begin position="417"/>
        <end position="608"/>
    </location>
</feature>
<feature type="compositionally biased region" description="Basic and acidic residues" evidence="4">
    <location>
        <begin position="432"/>
        <end position="447"/>
    </location>
</feature>
<feature type="compositionally biased region" description="Polar residues" evidence="4">
    <location>
        <begin position="567"/>
        <end position="583"/>
    </location>
</feature>
<feature type="transmembrane region" description="Helical" evidence="5">
    <location>
        <begin position="61"/>
        <end position="80"/>
    </location>
</feature>
<sequence>MFAIKARHQAAFIVLAIMLQSVFVDSSQHQKLLVLVSGGAVAVAVIHAIFMGMCCAAWESVLLFLYIVMTCSKTLVLFVLRGCTTKFPNWSLRFELLHAMIHACTETYGERMVILKHAQWIRAQSDLLGSVLGWFACRQHNRSLEAVHFNGLEHVWIRNNQPRQNGEKRLVVLYIHGGGFAVLSPRFYTSLGAALASSIEKELENCGSDFKVDLLLGNYRKAPEYCFPTQPEDTVTLYENFLLTHEGLSPSQIIIAGDSAGGGLVMSTLLRLRGSKPEHLPVAGMLIAPAVDLTGDEPDAPGCFVSRGMCKAFTKAYHPNFADSSKWEDASSAHCDLHGLPPILLQIGRLDYVYQHAARLASKANADGVTNWQVDVHDDMPHVFSIFPTFVLPYAQIGIQKLAVFAAKTFVKSETRNTRAAKSAENFQINMSKRESKHDGDDSGKDESDQDISDSGSEEDEDSSDEDLSESDEDQKTKASGATASDGVKTTGAERTLMNQPFDEAVDLSESESSIMSEDPNSPKKQAGGGRTLKNQPFDEALELSESVQDIESPKKTIAPATEKPPSMSSAGAKSNAPTSTPLGNEMKNNPFDEQVDLSDSGDSIDTN</sequence>
<keyword evidence="5" id="KW-0472">Membrane</keyword>
<feature type="compositionally biased region" description="Polar residues" evidence="4">
    <location>
        <begin position="511"/>
        <end position="524"/>
    </location>
</feature>
<comment type="similarity">
    <text evidence="1">Belongs to the 'GDXG' lipolytic enzyme family.</text>
</comment>
<reference evidence="7 8" key="1">
    <citation type="journal article" date="2017" name="Genome Biol. Evol.">
        <title>Phytophthora megakarya and P. palmivora, closely related causal agents of cacao black pod rot, underwent increases in genome sizes and gene numbers by different mechanisms.</title>
        <authorList>
            <person name="Ali S.S."/>
            <person name="Shao J."/>
            <person name="Lary D.J."/>
            <person name="Kronmiller B."/>
            <person name="Shen D."/>
            <person name="Strem M.D."/>
            <person name="Amoako-Attah I."/>
            <person name="Akrofi A.Y."/>
            <person name="Begoude B.A."/>
            <person name="Ten Hoopen G.M."/>
            <person name="Coulibaly K."/>
            <person name="Kebe B.I."/>
            <person name="Melnick R.L."/>
            <person name="Guiltinan M.J."/>
            <person name="Tyler B.M."/>
            <person name="Meinhardt L.W."/>
            <person name="Bailey B.A."/>
        </authorList>
    </citation>
    <scope>NUCLEOTIDE SEQUENCE [LARGE SCALE GENOMIC DNA]</scope>
    <source>
        <strain evidence="8">sbr112.9</strain>
    </source>
</reference>
<dbReference type="PANTHER" id="PTHR48081:SF8">
    <property type="entry name" value="ALPHA_BETA HYDROLASE FOLD-3 DOMAIN-CONTAINING PROTEIN-RELATED"/>
    <property type="match status" value="1"/>
</dbReference>
<keyword evidence="8" id="KW-1185">Reference proteome</keyword>
<dbReference type="SUPFAM" id="SSF53474">
    <property type="entry name" value="alpha/beta-Hydrolases"/>
    <property type="match status" value="1"/>
</dbReference>
<proteinExistence type="inferred from homology"/>
<keyword evidence="5" id="KW-1133">Transmembrane helix</keyword>
<feature type="transmembrane region" description="Helical" evidence="5">
    <location>
        <begin position="34"/>
        <end position="54"/>
    </location>
</feature>
<dbReference type="Proteomes" id="UP000237271">
    <property type="component" value="Unassembled WGS sequence"/>
</dbReference>
<dbReference type="InterPro" id="IPR013094">
    <property type="entry name" value="AB_hydrolase_3"/>
</dbReference>
<dbReference type="OrthoDB" id="408631at2759"/>
<feature type="domain" description="Alpha/beta hydrolase fold-3" evidence="6">
    <location>
        <begin position="172"/>
        <end position="384"/>
    </location>
</feature>